<reference evidence="1 2" key="1">
    <citation type="submission" date="2020-01" db="EMBL/GenBank/DDBJ databases">
        <title>Dynamics of blaIMP-6 dissemination in carbapenem resistant Enterobacteriacea isolated from regional surveillance in Osaka, Japan.</title>
        <authorList>
            <person name="Abe R."/>
            <person name="Akeda Y."/>
            <person name="Sugawara Y."/>
            <person name="Yamamoto N."/>
            <person name="Tomono K."/>
            <person name="Takeuchi D."/>
            <person name="Kawahara R."/>
            <person name="Hamada S."/>
        </authorList>
    </citation>
    <scope>NUCLEOTIDE SEQUENCE [LARGE SCALE GENOMIC DNA]</scope>
    <source>
        <strain evidence="1 2">E300</strain>
    </source>
</reference>
<accession>A0A8S0FT52</accession>
<gene>
    <name evidence="1" type="ORF">EIMP300_49060</name>
</gene>
<protein>
    <recommendedName>
        <fullName evidence="3">Excinuclease cho (Excinuclease ABC alternative C subunit)</fullName>
    </recommendedName>
</protein>
<dbReference type="Proteomes" id="UP000467488">
    <property type="component" value="Chromosome"/>
</dbReference>
<sequence>MGLEPLSRGRACFRSALKRCAGACCGKESHEEHALRLRQALERLRVVCWPWQGAVALKEQHPEMTQYHIIQNWLWLGAVNSLKEATTLIRAPAGFDHDGYKILCKPLLSGNYEITELDPVNDQQAS</sequence>
<proteinExistence type="predicted"/>
<dbReference type="AlphaFoldDB" id="A0A8S0FT52"/>
<organism evidence="1 2">
    <name type="scientific">Escherichia coli</name>
    <dbReference type="NCBI Taxonomy" id="562"/>
    <lineage>
        <taxon>Bacteria</taxon>
        <taxon>Pseudomonadati</taxon>
        <taxon>Pseudomonadota</taxon>
        <taxon>Gammaproteobacteria</taxon>
        <taxon>Enterobacterales</taxon>
        <taxon>Enterobacteriaceae</taxon>
        <taxon>Escherichia</taxon>
    </lineage>
</organism>
<evidence type="ECO:0008006" key="3">
    <source>
        <dbReference type="Google" id="ProtNLM"/>
    </source>
</evidence>
<dbReference type="EMBL" id="AP022360">
    <property type="protein sequence ID" value="BBU83506.1"/>
    <property type="molecule type" value="Genomic_DNA"/>
</dbReference>
<evidence type="ECO:0000313" key="2">
    <source>
        <dbReference type="Proteomes" id="UP000467488"/>
    </source>
</evidence>
<name>A0A8S0FT52_ECOLX</name>
<evidence type="ECO:0000313" key="1">
    <source>
        <dbReference type="EMBL" id="BBU83506.1"/>
    </source>
</evidence>